<feature type="domain" description="Beta/gamma crystallin 'Greek key'" evidence="3">
    <location>
        <begin position="119"/>
        <end position="158"/>
    </location>
</feature>
<proteinExistence type="inferred from homology"/>
<dbReference type="GeneTree" id="ENSGT00940000164963"/>
<keyword evidence="2" id="KW-0677">Repeat</keyword>
<name>A0A4W5PJF4_9TELE</name>
<dbReference type="AlphaFoldDB" id="A0A4W5PJF4"/>
<organism evidence="4 5">
    <name type="scientific">Hucho hucho</name>
    <name type="common">huchen</name>
    <dbReference type="NCBI Taxonomy" id="62062"/>
    <lineage>
        <taxon>Eukaryota</taxon>
        <taxon>Metazoa</taxon>
        <taxon>Chordata</taxon>
        <taxon>Craniata</taxon>
        <taxon>Vertebrata</taxon>
        <taxon>Euteleostomi</taxon>
        <taxon>Actinopterygii</taxon>
        <taxon>Neopterygii</taxon>
        <taxon>Teleostei</taxon>
        <taxon>Protacanthopterygii</taxon>
        <taxon>Salmoniformes</taxon>
        <taxon>Salmonidae</taxon>
        <taxon>Salmoninae</taxon>
        <taxon>Hucho</taxon>
    </lineage>
</organism>
<dbReference type="Ensembl" id="ENSHHUT00000064421.1">
    <property type="protein sequence ID" value="ENSHHUP00000062318.1"/>
    <property type="gene ID" value="ENSHHUG00000036857.1"/>
</dbReference>
<reference evidence="5" key="1">
    <citation type="submission" date="2018-06" db="EMBL/GenBank/DDBJ databases">
        <title>Genome assembly of Danube salmon.</title>
        <authorList>
            <person name="Macqueen D.J."/>
            <person name="Gundappa M.K."/>
        </authorList>
    </citation>
    <scope>NUCLEOTIDE SEQUENCE [LARGE SCALE GENOMIC DNA]</scope>
</reference>
<evidence type="ECO:0000313" key="4">
    <source>
        <dbReference type="Ensembl" id="ENSHHUP00000062318.1"/>
    </source>
</evidence>
<evidence type="ECO:0000313" key="5">
    <source>
        <dbReference type="Proteomes" id="UP000314982"/>
    </source>
</evidence>
<reference evidence="4" key="3">
    <citation type="submission" date="2025-09" db="UniProtKB">
        <authorList>
            <consortium name="Ensembl"/>
        </authorList>
    </citation>
    <scope>IDENTIFICATION</scope>
</reference>
<dbReference type="Proteomes" id="UP000314982">
    <property type="component" value="Unassembled WGS sequence"/>
</dbReference>
<dbReference type="PROSITE" id="PS50915">
    <property type="entry name" value="CRYSTALLIN_BETA_GAMMA"/>
    <property type="match status" value="1"/>
</dbReference>
<keyword evidence="5" id="KW-1185">Reference proteome</keyword>
<dbReference type="Gene3D" id="2.60.20.10">
    <property type="entry name" value="Crystallins"/>
    <property type="match status" value="1"/>
</dbReference>
<dbReference type="InterPro" id="IPR011024">
    <property type="entry name" value="G_crystallin-like"/>
</dbReference>
<accession>A0A4W5PJF4</accession>
<evidence type="ECO:0000256" key="2">
    <source>
        <dbReference type="ARBA" id="ARBA00022737"/>
    </source>
</evidence>
<dbReference type="Pfam" id="PF00030">
    <property type="entry name" value="Crystall"/>
    <property type="match status" value="1"/>
</dbReference>
<sequence length="160" mass="18295">HLFSSSLTLKSVIRSHYNNTCYIHIIHHCIKHVDCIPNPKYPSSPDSIHYSIFIPYCLFHTFLYSQHIGCVFLTVLRLFHSHPSLSLPVIMSSEKSKAASQTDGKAAQSKKSEMGMMSYKMFVFDQENFQGRMVEISNECMNVCELGMDRVRSLRVECGP</sequence>
<evidence type="ECO:0000259" key="3">
    <source>
        <dbReference type="PROSITE" id="PS50915"/>
    </source>
</evidence>
<dbReference type="InterPro" id="IPR001064">
    <property type="entry name" value="Beta/gamma_crystallin"/>
</dbReference>
<dbReference type="SUPFAM" id="SSF49695">
    <property type="entry name" value="gamma-Crystallin-like"/>
    <property type="match status" value="1"/>
</dbReference>
<protein>
    <submittedName>
        <fullName evidence="4">Crystallin, beta B1, like 1</fullName>
    </submittedName>
</protein>
<reference evidence="4" key="2">
    <citation type="submission" date="2025-08" db="UniProtKB">
        <authorList>
            <consortium name="Ensembl"/>
        </authorList>
    </citation>
    <scope>IDENTIFICATION</scope>
</reference>
<comment type="similarity">
    <text evidence="1">Belongs to the beta/gamma-crystallin family.</text>
</comment>
<evidence type="ECO:0000256" key="1">
    <source>
        <dbReference type="ARBA" id="ARBA00009646"/>
    </source>
</evidence>